<keyword evidence="3" id="KW-1185">Reference proteome</keyword>
<feature type="compositionally biased region" description="Basic and acidic residues" evidence="1">
    <location>
        <begin position="1"/>
        <end position="16"/>
    </location>
</feature>
<gene>
    <name evidence="2" type="ORF">pdam_00013515</name>
</gene>
<feature type="region of interest" description="Disordered" evidence="1">
    <location>
        <begin position="1"/>
        <end position="31"/>
    </location>
</feature>
<comment type="caution">
    <text evidence="2">The sequence shown here is derived from an EMBL/GenBank/DDBJ whole genome shotgun (WGS) entry which is preliminary data.</text>
</comment>
<sequence length="95" mass="10870">MSKDENESLVKEEPPTKKKGLNEQGKNSNPLITKLTKTLQLTKHVGPTTNGELASLVDKVMREKANEDKKMELKKHENCHLIRDKGQSRCLEQFR</sequence>
<name>A0A3M6TJ69_POCDA</name>
<dbReference type="AlphaFoldDB" id="A0A3M6TJ69"/>
<proteinExistence type="predicted"/>
<dbReference type="EMBL" id="RCHS01003494">
    <property type="protein sequence ID" value="RMX41435.1"/>
    <property type="molecule type" value="Genomic_DNA"/>
</dbReference>
<evidence type="ECO:0000313" key="2">
    <source>
        <dbReference type="EMBL" id="RMX41435.1"/>
    </source>
</evidence>
<dbReference type="Proteomes" id="UP000275408">
    <property type="component" value="Unassembled WGS sequence"/>
</dbReference>
<evidence type="ECO:0000256" key="1">
    <source>
        <dbReference type="SAM" id="MobiDB-lite"/>
    </source>
</evidence>
<reference evidence="2 3" key="1">
    <citation type="journal article" date="2018" name="Sci. Rep.">
        <title>Comparative analysis of the Pocillopora damicornis genome highlights role of immune system in coral evolution.</title>
        <authorList>
            <person name="Cunning R."/>
            <person name="Bay R.A."/>
            <person name="Gillette P."/>
            <person name="Baker A.C."/>
            <person name="Traylor-Knowles N."/>
        </authorList>
    </citation>
    <scope>NUCLEOTIDE SEQUENCE [LARGE SCALE GENOMIC DNA]</scope>
    <source>
        <strain evidence="2">RSMAS</strain>
        <tissue evidence="2">Whole animal</tissue>
    </source>
</reference>
<accession>A0A3M6TJ69</accession>
<evidence type="ECO:0000313" key="3">
    <source>
        <dbReference type="Proteomes" id="UP000275408"/>
    </source>
</evidence>
<organism evidence="2 3">
    <name type="scientific">Pocillopora damicornis</name>
    <name type="common">Cauliflower coral</name>
    <name type="synonym">Millepora damicornis</name>
    <dbReference type="NCBI Taxonomy" id="46731"/>
    <lineage>
        <taxon>Eukaryota</taxon>
        <taxon>Metazoa</taxon>
        <taxon>Cnidaria</taxon>
        <taxon>Anthozoa</taxon>
        <taxon>Hexacorallia</taxon>
        <taxon>Scleractinia</taxon>
        <taxon>Astrocoeniina</taxon>
        <taxon>Pocilloporidae</taxon>
        <taxon>Pocillopora</taxon>
    </lineage>
</organism>
<protein>
    <submittedName>
        <fullName evidence="2">Uncharacterized protein</fullName>
    </submittedName>
</protein>